<evidence type="ECO:0000256" key="1">
    <source>
        <dbReference type="SAM" id="MobiDB-lite"/>
    </source>
</evidence>
<protein>
    <submittedName>
        <fullName evidence="2">Uncharacterized protein</fullName>
    </submittedName>
</protein>
<dbReference type="EMBL" id="JAAOAM010000189">
    <property type="protein sequence ID" value="KAF5540746.1"/>
    <property type="molecule type" value="Genomic_DNA"/>
</dbReference>
<proteinExistence type="predicted"/>
<evidence type="ECO:0000313" key="3">
    <source>
        <dbReference type="Proteomes" id="UP000522262"/>
    </source>
</evidence>
<gene>
    <name evidence="2" type="ORF">FMEXI_8242</name>
</gene>
<dbReference type="Proteomes" id="UP000522262">
    <property type="component" value="Unassembled WGS sequence"/>
</dbReference>
<feature type="region of interest" description="Disordered" evidence="1">
    <location>
        <begin position="1"/>
        <end position="81"/>
    </location>
</feature>
<feature type="compositionally biased region" description="Basic and acidic residues" evidence="1">
    <location>
        <begin position="41"/>
        <end position="64"/>
    </location>
</feature>
<feature type="compositionally biased region" description="Polar residues" evidence="1">
    <location>
        <begin position="18"/>
        <end position="40"/>
    </location>
</feature>
<sequence length="101" mass="11702">MTLNSAKNADVRKEHSVPNKTDPTAAEHSSANKTDMTTKFNKNDKTTGEKKDQRKEWDKHHDKLANTTPEKIFANDPHINKSTTLRLRDFANRYKRRFPPP</sequence>
<reference evidence="2 3" key="1">
    <citation type="submission" date="2020-05" db="EMBL/GenBank/DDBJ databases">
        <title>Identification and distribution of gene clusters putatively required for synthesis of sphingolipid metabolism inhibitors in phylogenetically diverse species of the filamentous fungus Fusarium.</title>
        <authorList>
            <person name="Kim H.-S."/>
            <person name="Busman M."/>
            <person name="Brown D.W."/>
            <person name="Divon H."/>
            <person name="Uhlig S."/>
            <person name="Proctor R.H."/>
        </authorList>
    </citation>
    <scope>NUCLEOTIDE SEQUENCE [LARGE SCALE GENOMIC DNA]</scope>
    <source>
        <strain evidence="2 3">NRRL 53147</strain>
    </source>
</reference>
<evidence type="ECO:0000313" key="2">
    <source>
        <dbReference type="EMBL" id="KAF5540746.1"/>
    </source>
</evidence>
<organism evidence="2 3">
    <name type="scientific">Fusarium mexicanum</name>
    <dbReference type="NCBI Taxonomy" id="751941"/>
    <lineage>
        <taxon>Eukaryota</taxon>
        <taxon>Fungi</taxon>
        <taxon>Dikarya</taxon>
        <taxon>Ascomycota</taxon>
        <taxon>Pezizomycotina</taxon>
        <taxon>Sordariomycetes</taxon>
        <taxon>Hypocreomycetidae</taxon>
        <taxon>Hypocreales</taxon>
        <taxon>Nectriaceae</taxon>
        <taxon>Fusarium</taxon>
        <taxon>Fusarium fujikuroi species complex</taxon>
    </lineage>
</organism>
<accession>A0A8H5IQ48</accession>
<name>A0A8H5IQ48_9HYPO</name>
<dbReference type="AlphaFoldDB" id="A0A8H5IQ48"/>
<comment type="caution">
    <text evidence="2">The sequence shown here is derived from an EMBL/GenBank/DDBJ whole genome shotgun (WGS) entry which is preliminary data.</text>
</comment>
<keyword evidence="3" id="KW-1185">Reference proteome</keyword>